<dbReference type="NCBIfam" id="TIGR01368">
    <property type="entry name" value="CPSaseIIsmall"/>
    <property type="match status" value="1"/>
</dbReference>
<organism evidence="10 11">
    <name type="scientific">Pukyongia salina</name>
    <dbReference type="NCBI Taxonomy" id="2094025"/>
    <lineage>
        <taxon>Bacteria</taxon>
        <taxon>Pseudomonadati</taxon>
        <taxon>Bacteroidota</taxon>
        <taxon>Flavobacteriia</taxon>
        <taxon>Flavobacteriales</taxon>
        <taxon>Flavobacteriaceae</taxon>
        <taxon>Pukyongia</taxon>
    </lineage>
</organism>
<keyword evidence="6 8" id="KW-0315">Glutamine amidotransferase</keyword>
<protein>
    <recommendedName>
        <fullName evidence="8">Carbamoyl phosphate synthase small chain</fullName>
        <ecNumber evidence="8">6.3.5.5</ecNumber>
    </recommendedName>
    <alternativeName>
        <fullName evidence="8">Carbamoyl phosphate synthetase glutamine chain</fullName>
    </alternativeName>
</protein>
<comment type="catalytic activity">
    <reaction evidence="7 8">
        <text>hydrogencarbonate + L-glutamine + 2 ATP + H2O = carbamoyl phosphate + L-glutamate + 2 ADP + phosphate + 2 H(+)</text>
        <dbReference type="Rhea" id="RHEA:18633"/>
        <dbReference type="ChEBI" id="CHEBI:15377"/>
        <dbReference type="ChEBI" id="CHEBI:15378"/>
        <dbReference type="ChEBI" id="CHEBI:17544"/>
        <dbReference type="ChEBI" id="CHEBI:29985"/>
        <dbReference type="ChEBI" id="CHEBI:30616"/>
        <dbReference type="ChEBI" id="CHEBI:43474"/>
        <dbReference type="ChEBI" id="CHEBI:58228"/>
        <dbReference type="ChEBI" id="CHEBI:58359"/>
        <dbReference type="ChEBI" id="CHEBI:456216"/>
        <dbReference type="EC" id="6.3.5.5"/>
    </reaction>
</comment>
<keyword evidence="5 8" id="KW-0067">ATP-binding</keyword>
<dbReference type="InterPro" id="IPR029062">
    <property type="entry name" value="Class_I_gatase-like"/>
</dbReference>
<feature type="active site" evidence="8">
    <location>
        <position position="344"/>
    </location>
</feature>
<dbReference type="RefSeq" id="WP_105214570.1">
    <property type="nucleotide sequence ID" value="NZ_CP027062.1"/>
</dbReference>
<dbReference type="SMART" id="SM01097">
    <property type="entry name" value="CPSase_sm_chain"/>
    <property type="match status" value="1"/>
</dbReference>
<name>A0A2S0HTP2_9FLAO</name>
<evidence type="ECO:0000256" key="1">
    <source>
        <dbReference type="ARBA" id="ARBA00005077"/>
    </source>
</evidence>
<dbReference type="GO" id="GO:0044205">
    <property type="term" value="P:'de novo' UMP biosynthetic process"/>
    <property type="evidence" value="ECO:0007669"/>
    <property type="project" value="UniProtKB-UniRule"/>
</dbReference>
<evidence type="ECO:0000313" key="11">
    <source>
        <dbReference type="Proteomes" id="UP000238442"/>
    </source>
</evidence>
<evidence type="ECO:0000259" key="9">
    <source>
        <dbReference type="SMART" id="SM01097"/>
    </source>
</evidence>
<keyword evidence="11" id="KW-1185">Reference proteome</keyword>
<sequence>MKYQKRKKAIILLADGTIFHGKAVAGREGSAFGEVCFNTGMTGYQEIFTDPSYYGQLMVTTNAHIGNYGTLSEEIESEGIKIAGLICRNFSYNYSRPAADDSLESFLNKHDLLAISEVDTRALVNYIRDNGAMNAVISTEVDNIEGLKKQLAEVPDMKGLELASKVSTKEPYFVGEPSSTYRIAALDIGIKKNILRNLAKRDCYIKVFPHDSSFEEMKAFEPDGYFISNGPGDPQPLSEAIETAKNIIDSQAPLFGICLGHQVIALANGISTYKMHHGHRGINHPVMNLLTGKGEITSQNHGFAINREEAEAHPEVEITHVHLNDHTAAGIRMKDKPVFSVQYHPEASPGPHDAEYLFDQYIATIKNNKLETA</sequence>
<dbReference type="HAMAP" id="MF_01209">
    <property type="entry name" value="CPSase_S_chain"/>
    <property type="match status" value="1"/>
</dbReference>
<dbReference type="CDD" id="cd01744">
    <property type="entry name" value="GATase1_CPSase"/>
    <property type="match status" value="1"/>
</dbReference>
<evidence type="ECO:0000256" key="7">
    <source>
        <dbReference type="ARBA" id="ARBA00048816"/>
    </source>
</evidence>
<proteinExistence type="inferred from homology"/>
<feature type="region of interest" description="CPSase" evidence="8">
    <location>
        <begin position="1"/>
        <end position="181"/>
    </location>
</feature>
<dbReference type="SUPFAM" id="SSF52317">
    <property type="entry name" value="Class I glutamine amidotransferase-like"/>
    <property type="match status" value="1"/>
</dbReference>
<evidence type="ECO:0000256" key="2">
    <source>
        <dbReference type="ARBA" id="ARBA00007800"/>
    </source>
</evidence>
<dbReference type="GO" id="GO:0006526">
    <property type="term" value="P:L-arginine biosynthetic process"/>
    <property type="evidence" value="ECO:0007669"/>
    <property type="project" value="UniProtKB-UniRule"/>
</dbReference>
<evidence type="ECO:0000256" key="3">
    <source>
        <dbReference type="ARBA" id="ARBA00022598"/>
    </source>
</evidence>
<feature type="binding site" evidence="8">
    <location>
        <position position="303"/>
    </location>
    <ligand>
        <name>L-glutamine</name>
        <dbReference type="ChEBI" id="CHEBI:58359"/>
    </ligand>
</feature>
<dbReference type="EC" id="6.3.5.5" evidence="8"/>
<dbReference type="SUPFAM" id="SSF52021">
    <property type="entry name" value="Carbamoyl phosphate synthetase, small subunit N-terminal domain"/>
    <property type="match status" value="1"/>
</dbReference>
<comment type="pathway">
    <text evidence="1 8">Amino-acid biosynthesis; L-arginine biosynthesis; carbamoyl phosphate from bicarbonate: step 1/1.</text>
</comment>
<feature type="binding site" evidence="8">
    <location>
        <position position="262"/>
    </location>
    <ligand>
        <name>L-glutamine</name>
        <dbReference type="ChEBI" id="CHEBI:58359"/>
    </ligand>
</feature>
<dbReference type="PROSITE" id="PS51273">
    <property type="entry name" value="GATASE_TYPE_1"/>
    <property type="match status" value="1"/>
</dbReference>
<feature type="binding site" evidence="8">
    <location>
        <position position="230"/>
    </location>
    <ligand>
        <name>L-glutamine</name>
        <dbReference type="ChEBI" id="CHEBI:58359"/>
    </ligand>
</feature>
<keyword evidence="8" id="KW-0665">Pyrimidine biosynthesis</keyword>
<dbReference type="PANTHER" id="PTHR43418:SF7">
    <property type="entry name" value="CARBAMOYL-PHOSPHATE SYNTHASE SMALL CHAIN"/>
    <property type="match status" value="1"/>
</dbReference>
<keyword evidence="4 8" id="KW-0547">Nucleotide-binding</keyword>
<comment type="subunit">
    <text evidence="8">Composed of two chains; the small (or glutamine) chain promotes the hydrolysis of glutamine to ammonia, which is used by the large (or ammonia) chain to synthesize carbamoyl phosphate. Tetramer of heterodimers (alpha,beta)4.</text>
</comment>
<dbReference type="Proteomes" id="UP000238442">
    <property type="component" value="Chromosome"/>
</dbReference>
<keyword evidence="8" id="KW-0028">Amino-acid biosynthesis</keyword>
<evidence type="ECO:0000256" key="8">
    <source>
        <dbReference type="HAMAP-Rule" id="MF_01209"/>
    </source>
</evidence>
<feature type="active site" description="Nucleophile" evidence="8">
    <location>
        <position position="258"/>
    </location>
</feature>
<dbReference type="UniPathway" id="UPA00070">
    <property type="reaction ID" value="UER00115"/>
</dbReference>
<dbReference type="GO" id="GO:0006541">
    <property type="term" value="P:glutamine metabolic process"/>
    <property type="evidence" value="ECO:0007669"/>
    <property type="project" value="InterPro"/>
</dbReference>
<dbReference type="Pfam" id="PF00117">
    <property type="entry name" value="GATase"/>
    <property type="match status" value="1"/>
</dbReference>
<evidence type="ECO:0000313" key="10">
    <source>
        <dbReference type="EMBL" id="AVI50051.1"/>
    </source>
</evidence>
<dbReference type="GO" id="GO:0006207">
    <property type="term" value="P:'de novo' pyrimidine nucleobase biosynthetic process"/>
    <property type="evidence" value="ECO:0007669"/>
    <property type="project" value="InterPro"/>
</dbReference>
<keyword evidence="3 8" id="KW-0436">Ligase</keyword>
<dbReference type="InterPro" id="IPR036480">
    <property type="entry name" value="CarbP_synth_ssu_N_sf"/>
</dbReference>
<dbReference type="Gene3D" id="3.50.30.20">
    <property type="entry name" value="Carbamoyl-phosphate synthase small subunit, N-terminal domain"/>
    <property type="match status" value="1"/>
</dbReference>
<evidence type="ECO:0000256" key="4">
    <source>
        <dbReference type="ARBA" id="ARBA00022741"/>
    </source>
</evidence>
<dbReference type="GO" id="GO:0004359">
    <property type="term" value="F:glutaminase activity"/>
    <property type="evidence" value="ECO:0007669"/>
    <property type="project" value="RHEA"/>
</dbReference>
<feature type="binding site" evidence="8">
    <location>
        <position position="300"/>
    </location>
    <ligand>
        <name>L-glutamine</name>
        <dbReference type="ChEBI" id="CHEBI:58359"/>
    </ligand>
</feature>
<dbReference type="PANTHER" id="PTHR43418">
    <property type="entry name" value="MULTIFUNCTIONAL TRYPTOPHAN BIOSYNTHESIS PROTEIN-RELATED"/>
    <property type="match status" value="1"/>
</dbReference>
<comment type="pathway">
    <text evidence="8">Pyrimidine metabolism; UMP biosynthesis via de novo pathway; (S)-dihydroorotate from bicarbonate: step 1/3.</text>
</comment>
<comment type="catalytic activity">
    <reaction evidence="8">
        <text>L-glutamine + H2O = L-glutamate + NH4(+)</text>
        <dbReference type="Rhea" id="RHEA:15889"/>
        <dbReference type="ChEBI" id="CHEBI:15377"/>
        <dbReference type="ChEBI" id="CHEBI:28938"/>
        <dbReference type="ChEBI" id="CHEBI:29985"/>
        <dbReference type="ChEBI" id="CHEBI:58359"/>
    </reaction>
</comment>
<dbReference type="OrthoDB" id="9804328at2"/>
<evidence type="ECO:0000256" key="5">
    <source>
        <dbReference type="ARBA" id="ARBA00022840"/>
    </source>
</evidence>
<dbReference type="Gene3D" id="3.40.50.880">
    <property type="match status" value="1"/>
</dbReference>
<dbReference type="PRINTS" id="PR00096">
    <property type="entry name" value="GATASE"/>
</dbReference>
<keyword evidence="8" id="KW-0055">Arginine biosynthesis</keyword>
<feature type="domain" description="Carbamoyl-phosphate synthase small subunit N-terminal" evidence="9">
    <location>
        <begin position="7"/>
        <end position="138"/>
    </location>
</feature>
<dbReference type="AlphaFoldDB" id="A0A2S0HTP2"/>
<dbReference type="InterPro" id="IPR017926">
    <property type="entry name" value="GATASE"/>
</dbReference>
<dbReference type="GO" id="GO:0004088">
    <property type="term" value="F:carbamoyl-phosphate synthase (glutamine-hydrolyzing) activity"/>
    <property type="evidence" value="ECO:0007669"/>
    <property type="project" value="UniProtKB-UniRule"/>
</dbReference>
<feature type="binding site" evidence="8">
    <location>
        <position position="52"/>
    </location>
    <ligand>
        <name>L-glutamine</name>
        <dbReference type="ChEBI" id="CHEBI:58359"/>
    </ligand>
</feature>
<feature type="binding site" evidence="8">
    <location>
        <position position="259"/>
    </location>
    <ligand>
        <name>L-glutamine</name>
        <dbReference type="ChEBI" id="CHEBI:58359"/>
    </ligand>
</feature>
<dbReference type="InterPro" id="IPR006274">
    <property type="entry name" value="CarbamoylP_synth_ssu"/>
</dbReference>
<accession>A0A2S0HTP2</accession>
<gene>
    <name evidence="8" type="primary">carA</name>
    <name evidence="10" type="ORF">C5O00_02255</name>
</gene>
<dbReference type="Pfam" id="PF00988">
    <property type="entry name" value="CPSase_sm_chain"/>
    <property type="match status" value="1"/>
</dbReference>
<dbReference type="PRINTS" id="PR00099">
    <property type="entry name" value="CPSGATASE"/>
</dbReference>
<comment type="similarity">
    <text evidence="2 8">Belongs to the CarA family.</text>
</comment>
<reference evidence="10 11" key="1">
    <citation type="submission" date="2018-02" db="EMBL/GenBank/DDBJ databases">
        <title>Genomic analysis of the strain RR4-38 isolated from a seawater recirculating aquaculture system.</title>
        <authorList>
            <person name="Kim Y.-S."/>
            <person name="Jang Y.H."/>
            <person name="Kim K.-H."/>
        </authorList>
    </citation>
    <scope>NUCLEOTIDE SEQUENCE [LARGE SCALE GENOMIC DNA]</scope>
    <source>
        <strain evidence="10 11">RR4-38</strain>
    </source>
</reference>
<dbReference type="GO" id="GO:0005524">
    <property type="term" value="F:ATP binding"/>
    <property type="evidence" value="ECO:0007669"/>
    <property type="project" value="UniProtKB-UniRule"/>
</dbReference>
<comment type="function">
    <text evidence="8">Small subunit of the glutamine-dependent carbamoyl phosphate synthetase (CPSase). CPSase catalyzes the formation of carbamoyl phosphate from the ammonia moiety of glutamine, carbonate, and phosphate donated by ATP, constituting the first step of 2 biosynthetic pathways, one leading to arginine and/or urea and the other to pyrimidine nucleotides. The small subunit (glutamine amidotransferase) binds and cleaves glutamine to supply the large subunit with the substrate ammonia.</text>
</comment>
<dbReference type="InterPro" id="IPR002474">
    <property type="entry name" value="CarbamoylP_synth_ssu_N"/>
</dbReference>
<feature type="binding site" evidence="8">
    <location>
        <position position="302"/>
    </location>
    <ligand>
        <name>L-glutamine</name>
        <dbReference type="ChEBI" id="CHEBI:58359"/>
    </ligand>
</feature>
<dbReference type="UniPathway" id="UPA00068">
    <property type="reaction ID" value="UER00171"/>
</dbReference>
<evidence type="ECO:0000256" key="6">
    <source>
        <dbReference type="ARBA" id="ARBA00022962"/>
    </source>
</evidence>
<dbReference type="PRINTS" id="PR00097">
    <property type="entry name" value="ANTSNTHASEII"/>
</dbReference>
<dbReference type="KEGG" id="aue:C5O00_02255"/>
<dbReference type="NCBIfam" id="NF009475">
    <property type="entry name" value="PRK12838.1"/>
    <property type="match status" value="1"/>
</dbReference>
<dbReference type="InterPro" id="IPR050472">
    <property type="entry name" value="Anth_synth/Amidotransfase"/>
</dbReference>
<feature type="active site" evidence="8">
    <location>
        <position position="346"/>
    </location>
</feature>
<dbReference type="InterPro" id="IPR035686">
    <property type="entry name" value="CPSase_GATase1"/>
</dbReference>
<feature type="binding site" evidence="8">
    <location>
        <position position="232"/>
    </location>
    <ligand>
        <name>L-glutamine</name>
        <dbReference type="ChEBI" id="CHEBI:58359"/>
    </ligand>
</feature>
<dbReference type="EMBL" id="CP027062">
    <property type="protein sequence ID" value="AVI50051.1"/>
    <property type="molecule type" value="Genomic_DNA"/>
</dbReference>